<feature type="binding site" evidence="9">
    <location>
        <position position="179"/>
    </location>
    <ligand>
        <name>D-glyceraldehyde 3-phosphate</name>
        <dbReference type="ChEBI" id="CHEBI:59776"/>
    </ligand>
</feature>
<dbReference type="Gene3D" id="3.40.50.720">
    <property type="entry name" value="NAD(P)-binding Rossmann-like Domain"/>
    <property type="match status" value="1"/>
</dbReference>
<keyword evidence="5 10" id="KW-0520">NAD</keyword>
<keyword evidence="6 13" id="KW-0324">Glycolysis</keyword>
<dbReference type="GO" id="GO:0006006">
    <property type="term" value="P:glucose metabolic process"/>
    <property type="evidence" value="ECO:0007669"/>
    <property type="project" value="InterPro"/>
</dbReference>
<dbReference type="Pfam" id="PF00044">
    <property type="entry name" value="Gp_dh_N"/>
    <property type="match status" value="1"/>
</dbReference>
<evidence type="ECO:0000256" key="5">
    <source>
        <dbReference type="ARBA" id="ARBA00023027"/>
    </source>
</evidence>
<name>A0A8K0DLM9_IGNLU</name>
<organism evidence="15 16">
    <name type="scientific">Ignelater luminosus</name>
    <name type="common">Cucubano</name>
    <name type="synonym">Pyrophorus luminosus</name>
    <dbReference type="NCBI Taxonomy" id="2038154"/>
    <lineage>
        <taxon>Eukaryota</taxon>
        <taxon>Metazoa</taxon>
        <taxon>Ecdysozoa</taxon>
        <taxon>Arthropoda</taxon>
        <taxon>Hexapoda</taxon>
        <taxon>Insecta</taxon>
        <taxon>Pterygota</taxon>
        <taxon>Neoptera</taxon>
        <taxon>Endopterygota</taxon>
        <taxon>Coleoptera</taxon>
        <taxon>Polyphaga</taxon>
        <taxon>Elateriformia</taxon>
        <taxon>Elateroidea</taxon>
        <taxon>Elateridae</taxon>
        <taxon>Agrypninae</taxon>
        <taxon>Pyrophorini</taxon>
        <taxon>Ignelater</taxon>
    </lineage>
</organism>
<comment type="similarity">
    <text evidence="2 12">Belongs to the glyceraldehyde-3-phosphate dehydrogenase family.</text>
</comment>
<evidence type="ECO:0000313" key="15">
    <source>
        <dbReference type="EMBL" id="KAF2905616.1"/>
    </source>
</evidence>
<feature type="binding site" evidence="10">
    <location>
        <position position="313"/>
    </location>
    <ligand>
        <name>NAD(+)</name>
        <dbReference type="ChEBI" id="CHEBI:57540"/>
    </ligand>
</feature>
<dbReference type="PROSITE" id="PS00071">
    <property type="entry name" value="GAPDH"/>
    <property type="match status" value="1"/>
</dbReference>
<feature type="binding site" evidence="10">
    <location>
        <begin position="11"/>
        <end position="12"/>
    </location>
    <ligand>
        <name>NAD(+)</name>
        <dbReference type="ChEBI" id="CHEBI:57540"/>
    </ligand>
</feature>
<feature type="binding site" evidence="10">
    <location>
        <position position="32"/>
    </location>
    <ligand>
        <name>NAD(+)</name>
        <dbReference type="ChEBI" id="CHEBI:57540"/>
    </ligand>
</feature>
<evidence type="ECO:0000259" key="14">
    <source>
        <dbReference type="SMART" id="SM00846"/>
    </source>
</evidence>
<comment type="catalytic activity">
    <reaction evidence="7 13">
        <text>D-glyceraldehyde 3-phosphate + phosphate + NAD(+) = (2R)-3-phospho-glyceroyl phosphate + NADH + H(+)</text>
        <dbReference type="Rhea" id="RHEA:10300"/>
        <dbReference type="ChEBI" id="CHEBI:15378"/>
        <dbReference type="ChEBI" id="CHEBI:43474"/>
        <dbReference type="ChEBI" id="CHEBI:57540"/>
        <dbReference type="ChEBI" id="CHEBI:57604"/>
        <dbReference type="ChEBI" id="CHEBI:57945"/>
        <dbReference type="ChEBI" id="CHEBI:59776"/>
        <dbReference type="EC" id="1.2.1.12"/>
    </reaction>
</comment>
<proteinExistence type="inferred from homology"/>
<dbReference type="Gene3D" id="3.30.360.10">
    <property type="entry name" value="Dihydrodipicolinate Reductase, domain 2"/>
    <property type="match status" value="1"/>
</dbReference>
<dbReference type="InterPro" id="IPR020829">
    <property type="entry name" value="GlycerAld_3-P_DH_cat"/>
</dbReference>
<dbReference type="EC" id="1.2.1.12" evidence="13"/>
<dbReference type="GO" id="GO:0050661">
    <property type="term" value="F:NADP binding"/>
    <property type="evidence" value="ECO:0007669"/>
    <property type="project" value="InterPro"/>
</dbReference>
<dbReference type="NCBIfam" id="TIGR01534">
    <property type="entry name" value="GAPDH-I"/>
    <property type="match status" value="1"/>
</dbReference>
<dbReference type="SUPFAM" id="SSF55347">
    <property type="entry name" value="Glyceraldehyde-3-phosphate dehydrogenase-like, C-terminal domain"/>
    <property type="match status" value="1"/>
</dbReference>
<dbReference type="Proteomes" id="UP000801492">
    <property type="component" value="Unassembled WGS sequence"/>
</dbReference>
<dbReference type="InterPro" id="IPR020831">
    <property type="entry name" value="GlycerAld/Erythrose_P_DH"/>
</dbReference>
<dbReference type="InterPro" id="IPR036291">
    <property type="entry name" value="NAD(P)-bd_dom_sf"/>
</dbReference>
<feature type="binding site" evidence="9">
    <location>
        <begin position="148"/>
        <end position="150"/>
    </location>
    <ligand>
        <name>D-glyceraldehyde 3-phosphate</name>
        <dbReference type="ChEBI" id="CHEBI:59776"/>
    </ligand>
</feature>
<evidence type="ECO:0000256" key="7">
    <source>
        <dbReference type="ARBA" id="ARBA00047698"/>
    </source>
</evidence>
<feature type="site" description="Activates thiol group during catalysis" evidence="11">
    <location>
        <position position="176"/>
    </location>
</feature>
<dbReference type="FunFam" id="3.30.360.10:FF:000001">
    <property type="entry name" value="Glyceraldehyde-3-phosphate dehydrogenase"/>
    <property type="match status" value="1"/>
</dbReference>
<comment type="caution">
    <text evidence="15">The sequence shown here is derived from an EMBL/GenBank/DDBJ whole genome shotgun (WGS) entry which is preliminary data.</text>
</comment>
<feature type="domain" description="Glyceraldehyde 3-phosphate dehydrogenase NAD(P) binding" evidence="14">
    <location>
        <begin position="2"/>
        <end position="149"/>
    </location>
</feature>
<dbReference type="SUPFAM" id="SSF51735">
    <property type="entry name" value="NAD(P)-binding Rossmann-fold domains"/>
    <property type="match status" value="1"/>
</dbReference>
<gene>
    <name evidence="15" type="ORF">ILUMI_00554</name>
</gene>
<evidence type="ECO:0000256" key="10">
    <source>
        <dbReference type="PIRSR" id="PIRSR000149-3"/>
    </source>
</evidence>
<feature type="binding site" evidence="9">
    <location>
        <begin position="208"/>
        <end position="209"/>
    </location>
    <ligand>
        <name>D-glyceraldehyde 3-phosphate</name>
        <dbReference type="ChEBI" id="CHEBI:59776"/>
    </ligand>
</feature>
<dbReference type="InterPro" id="IPR020830">
    <property type="entry name" value="GlycerAld_3-P_DH_AS"/>
</dbReference>
<comment type="pathway">
    <text evidence="1 13">Carbohydrate degradation; glycolysis; pyruvate from D-glyceraldehyde 3-phosphate: step 1/5.</text>
</comment>
<comment type="subunit">
    <text evidence="3 13">Homotetramer.</text>
</comment>
<protein>
    <recommendedName>
        <fullName evidence="13">Glyceraldehyde-3-phosphate dehydrogenase</fullName>
        <ecNumber evidence="13">1.2.1.12</ecNumber>
    </recommendedName>
</protein>
<keyword evidence="16" id="KW-1185">Reference proteome</keyword>
<dbReference type="GO" id="GO:0005829">
    <property type="term" value="C:cytosol"/>
    <property type="evidence" value="ECO:0007669"/>
    <property type="project" value="TreeGrafter"/>
</dbReference>
<keyword evidence="4 13" id="KW-0560">Oxidoreductase</keyword>
<dbReference type="CDD" id="cd05214">
    <property type="entry name" value="GAPDH_I_N"/>
    <property type="match status" value="1"/>
</dbReference>
<evidence type="ECO:0000256" key="8">
    <source>
        <dbReference type="PIRSR" id="PIRSR000149-1"/>
    </source>
</evidence>
<evidence type="ECO:0000256" key="11">
    <source>
        <dbReference type="PIRSR" id="PIRSR000149-4"/>
    </source>
</evidence>
<dbReference type="GO" id="GO:0051287">
    <property type="term" value="F:NAD binding"/>
    <property type="evidence" value="ECO:0007669"/>
    <property type="project" value="UniProtKB-UniRule"/>
</dbReference>
<dbReference type="SMART" id="SM00846">
    <property type="entry name" value="Gp_dh_N"/>
    <property type="match status" value="1"/>
</dbReference>
<accession>A0A8K0DLM9</accession>
<dbReference type="GO" id="GO:0006096">
    <property type="term" value="P:glycolytic process"/>
    <property type="evidence" value="ECO:0007669"/>
    <property type="project" value="UniProtKB-UniPathway"/>
</dbReference>
<feature type="binding site" evidence="9">
    <location>
        <position position="231"/>
    </location>
    <ligand>
        <name>D-glyceraldehyde 3-phosphate</name>
        <dbReference type="ChEBI" id="CHEBI:59776"/>
    </ligand>
</feature>
<dbReference type="FunFam" id="3.40.50.720:FF:000266">
    <property type="entry name" value="Glyceraldehyde-3-phosphate dehydrogenase"/>
    <property type="match status" value="1"/>
</dbReference>
<evidence type="ECO:0000256" key="12">
    <source>
        <dbReference type="RuleBase" id="RU000397"/>
    </source>
</evidence>
<dbReference type="UniPathway" id="UPA00109">
    <property type="reaction ID" value="UER00184"/>
</dbReference>
<feature type="binding site" evidence="10">
    <location>
        <position position="119"/>
    </location>
    <ligand>
        <name>NAD(+)</name>
        <dbReference type="ChEBI" id="CHEBI:57540"/>
    </ligand>
</feature>
<dbReference type="InterPro" id="IPR020828">
    <property type="entry name" value="GlycerAld_3-P_DH_NAD(P)-bd"/>
</dbReference>
<dbReference type="CDD" id="cd18126">
    <property type="entry name" value="GAPDH_I_C"/>
    <property type="match status" value="1"/>
</dbReference>
<feature type="active site" description="Nucleophile" evidence="8">
    <location>
        <position position="149"/>
    </location>
</feature>
<evidence type="ECO:0000256" key="6">
    <source>
        <dbReference type="ARBA" id="ARBA00023152"/>
    </source>
</evidence>
<dbReference type="OrthoDB" id="1152826at2759"/>
<dbReference type="GO" id="GO:0019682">
    <property type="term" value="P:glyceraldehyde-3-phosphate metabolic process"/>
    <property type="evidence" value="ECO:0007669"/>
    <property type="project" value="UniProtKB-ARBA"/>
</dbReference>
<dbReference type="PRINTS" id="PR00078">
    <property type="entry name" value="G3PDHDRGNASE"/>
</dbReference>
<dbReference type="AlphaFoldDB" id="A0A8K0DLM9"/>
<sequence>MIKIGINGFGRIGRMVLKCCIEKGLEVVAINDPFITTDYMAYLFKCDSTYGRYPGDVQTLGTCLMVNGLRIETSSEKDPKKIPWSKSCAEYIVEATGVFTSCDKASLHLEGGAKRVLITAPSSDAPMFVMGVNHDCYDNEMQIVSAASCTTNCLAPLVKVIHDNFEIVEGMMTTVHAVTPSQKPLDSPSGKRWRDGRGAFQNIIPSSTGAAKSIGRIIPELDGKLTGLAMRVPVPTGSVVDLTVKLGKEAPYEQIKNRIKQASDGYLKGIIGYSEEDLVSSDIIGDSRSCIFDAKAGIPLTKCFVKLIAWYDNEYGYANRVADFLNYMSARENC</sequence>
<evidence type="ECO:0000313" key="16">
    <source>
        <dbReference type="Proteomes" id="UP000801492"/>
    </source>
</evidence>
<evidence type="ECO:0000256" key="3">
    <source>
        <dbReference type="ARBA" id="ARBA00011881"/>
    </source>
</evidence>
<evidence type="ECO:0000256" key="4">
    <source>
        <dbReference type="ARBA" id="ARBA00023002"/>
    </source>
</evidence>
<keyword evidence="10" id="KW-0547">Nucleotide-binding</keyword>
<evidence type="ECO:0000256" key="9">
    <source>
        <dbReference type="PIRSR" id="PIRSR000149-2"/>
    </source>
</evidence>
<dbReference type="PIRSF" id="PIRSF000149">
    <property type="entry name" value="GAP_DH"/>
    <property type="match status" value="1"/>
</dbReference>
<evidence type="ECO:0000256" key="2">
    <source>
        <dbReference type="ARBA" id="ARBA00007406"/>
    </source>
</evidence>
<dbReference type="GO" id="GO:0004365">
    <property type="term" value="F:glyceraldehyde-3-phosphate dehydrogenase (NAD+) (phosphorylating) activity"/>
    <property type="evidence" value="ECO:0007669"/>
    <property type="project" value="UniProtKB-UniRule"/>
</dbReference>
<dbReference type="PANTHER" id="PTHR10836">
    <property type="entry name" value="GLYCERALDEHYDE 3-PHOSPHATE DEHYDROGENASE"/>
    <property type="match status" value="1"/>
</dbReference>
<dbReference type="EMBL" id="VTPC01000486">
    <property type="protein sequence ID" value="KAF2905616.1"/>
    <property type="molecule type" value="Genomic_DNA"/>
</dbReference>
<evidence type="ECO:0000256" key="1">
    <source>
        <dbReference type="ARBA" id="ARBA00004869"/>
    </source>
</evidence>
<dbReference type="InterPro" id="IPR006424">
    <property type="entry name" value="Glyceraldehyde-3-P_DH_1"/>
</dbReference>
<dbReference type="Pfam" id="PF02800">
    <property type="entry name" value="Gp_dh_C"/>
    <property type="match status" value="1"/>
</dbReference>
<reference evidence="15" key="1">
    <citation type="submission" date="2019-08" db="EMBL/GenBank/DDBJ databases">
        <title>The genome of the North American firefly Photinus pyralis.</title>
        <authorList>
            <consortium name="Photinus pyralis genome working group"/>
            <person name="Fallon T.R."/>
            <person name="Sander Lower S.E."/>
            <person name="Weng J.-K."/>
        </authorList>
    </citation>
    <scope>NUCLEOTIDE SEQUENCE</scope>
    <source>
        <strain evidence="15">TRF0915ILg1</strain>
        <tissue evidence="15">Whole body</tissue>
    </source>
</reference>
<dbReference type="PANTHER" id="PTHR10836:SF76">
    <property type="entry name" value="GLYCERALDEHYDE-3-PHOSPHATE DEHYDROGENASE-RELATED"/>
    <property type="match status" value="1"/>
</dbReference>
<evidence type="ECO:0000256" key="13">
    <source>
        <dbReference type="RuleBase" id="RU361160"/>
    </source>
</evidence>